<evidence type="ECO:0000256" key="2">
    <source>
        <dbReference type="ARBA" id="ARBA00022559"/>
    </source>
</evidence>
<dbReference type="PROSITE" id="PS51355">
    <property type="entry name" value="GLUTATHIONE_PEROXID_3"/>
    <property type="match status" value="1"/>
</dbReference>
<keyword evidence="2" id="KW-0575">Peroxidase</keyword>
<comment type="similarity">
    <text evidence="1">Belongs to the glutathione peroxidase family.</text>
</comment>
<reference evidence="4" key="1">
    <citation type="submission" date="2025-08" db="UniProtKB">
        <authorList>
            <consortium name="Ensembl"/>
        </authorList>
    </citation>
    <scope>IDENTIFICATION</scope>
</reference>
<dbReference type="InterPro" id="IPR000889">
    <property type="entry name" value="Glutathione_peroxidase"/>
</dbReference>
<evidence type="ECO:0000256" key="1">
    <source>
        <dbReference type="ARBA" id="ARBA00006926"/>
    </source>
</evidence>
<keyword evidence="3" id="KW-0560">Oxidoreductase</keyword>
<organism evidence="4 5">
    <name type="scientific">Gadus morhua</name>
    <name type="common">Atlantic cod</name>
    <dbReference type="NCBI Taxonomy" id="8049"/>
    <lineage>
        <taxon>Eukaryota</taxon>
        <taxon>Metazoa</taxon>
        <taxon>Chordata</taxon>
        <taxon>Craniata</taxon>
        <taxon>Vertebrata</taxon>
        <taxon>Euteleostomi</taxon>
        <taxon>Actinopterygii</taxon>
        <taxon>Neopterygii</taxon>
        <taxon>Teleostei</taxon>
        <taxon>Neoteleostei</taxon>
        <taxon>Acanthomorphata</taxon>
        <taxon>Zeiogadaria</taxon>
        <taxon>Gadariae</taxon>
        <taxon>Gadiformes</taxon>
        <taxon>Gadoidei</taxon>
        <taxon>Gadidae</taxon>
        <taxon>Gadus</taxon>
    </lineage>
</organism>
<evidence type="ECO:0008006" key="6">
    <source>
        <dbReference type="Google" id="ProtNLM"/>
    </source>
</evidence>
<evidence type="ECO:0000256" key="3">
    <source>
        <dbReference type="ARBA" id="ARBA00023002"/>
    </source>
</evidence>
<dbReference type="GO" id="GO:0006979">
    <property type="term" value="P:response to oxidative stress"/>
    <property type="evidence" value="ECO:0007669"/>
    <property type="project" value="InterPro"/>
</dbReference>
<name>A0A8C5ALG1_GADMO</name>
<proteinExistence type="inferred from homology"/>
<dbReference type="InterPro" id="IPR036249">
    <property type="entry name" value="Thioredoxin-like_sf"/>
</dbReference>
<evidence type="ECO:0000313" key="4">
    <source>
        <dbReference type="Ensembl" id="ENSGMOP00000033627.1"/>
    </source>
</evidence>
<reference evidence="4" key="2">
    <citation type="submission" date="2025-09" db="UniProtKB">
        <authorList>
            <consortium name="Ensembl"/>
        </authorList>
    </citation>
    <scope>IDENTIFICATION</scope>
</reference>
<dbReference type="Proteomes" id="UP000694546">
    <property type="component" value="Chromosome 18"/>
</dbReference>
<dbReference type="GeneTree" id="ENSGT00940000177206"/>
<accession>A0A8C5ALG1</accession>
<dbReference type="SUPFAM" id="SSF52833">
    <property type="entry name" value="Thioredoxin-like"/>
    <property type="match status" value="1"/>
</dbReference>
<dbReference type="Gene3D" id="3.40.30.10">
    <property type="entry name" value="Glutaredoxin"/>
    <property type="match status" value="1"/>
</dbReference>
<sequence length="77" mass="8616">RARMVPGSLRMVCLSFSEEGEQTGWQTFSPTTSRTSSRTNMCDKSIYDFMAESLDGQSVPLSKYRGKVLLIVNLATF</sequence>
<dbReference type="Ensembl" id="ENSGMOT00000042267.1">
    <property type="protein sequence ID" value="ENSGMOP00000033627.1"/>
    <property type="gene ID" value="ENSGMOG00000033885.1"/>
</dbReference>
<keyword evidence="5" id="KW-1185">Reference proteome</keyword>
<dbReference type="GO" id="GO:0004601">
    <property type="term" value="F:peroxidase activity"/>
    <property type="evidence" value="ECO:0007669"/>
    <property type="project" value="UniProtKB-KW"/>
</dbReference>
<evidence type="ECO:0000313" key="5">
    <source>
        <dbReference type="Proteomes" id="UP000694546"/>
    </source>
</evidence>
<dbReference type="AlphaFoldDB" id="A0A8C5ALG1"/>
<protein>
    <recommendedName>
        <fullName evidence="6">Glutathione peroxidase</fullName>
    </recommendedName>
</protein>